<protein>
    <submittedName>
        <fullName evidence="3">ELMO domain-containing protein</fullName>
    </submittedName>
</protein>
<dbReference type="GO" id="GO:0005096">
    <property type="term" value="F:GTPase activator activity"/>
    <property type="evidence" value="ECO:0007669"/>
    <property type="project" value="TreeGrafter"/>
</dbReference>
<proteinExistence type="predicted"/>
<dbReference type="AlphaFoldDB" id="A0A0N4Z0T3"/>
<evidence type="ECO:0000313" key="3">
    <source>
        <dbReference type="WBParaSite" id="PTRK_0000031300.1"/>
    </source>
</evidence>
<dbReference type="WBParaSite" id="PTRK_0000031300.1">
    <property type="protein sequence ID" value="PTRK_0000031300.1"/>
    <property type="gene ID" value="PTRK_0000031300"/>
</dbReference>
<dbReference type="PANTHER" id="PTHR12771">
    <property type="entry name" value="ENGULFMENT AND CELL MOTILITY"/>
    <property type="match status" value="1"/>
</dbReference>
<dbReference type="PANTHER" id="PTHR12771:SF51">
    <property type="entry name" value="LD01482P"/>
    <property type="match status" value="1"/>
</dbReference>
<dbReference type="InterPro" id="IPR006816">
    <property type="entry name" value="ELMO_dom"/>
</dbReference>
<dbReference type="PROSITE" id="PS51335">
    <property type="entry name" value="ELMO"/>
    <property type="match status" value="1"/>
</dbReference>
<sequence>MPELILNERGETILEWIIRKFLELNRKLLNKILILLGFKKTLYGILDTPCSYKASTTIKVENYFRNCDSKTYRLLEWESGNESDEASIFLEEDDETIGLHDHLKDKLKISMKQIKAYHYLICLVEGRRSRKYDSTNNEHEEKLYELWELLKENEKLEGRRSKQWEEIGFQGNDPATDFRGMGILGLEQLIYYAKNDTKSCLRFLHLSQHPTKGFPFAICGITISYIAKELLNRGHLKRHFYNNIIYPREINIDDFNDVYIKLFNLFSDYWFFCGDNRNIMNFNIVKEEFIDIIQKYCSKDNANLNLCYSMKDVY</sequence>
<dbReference type="Proteomes" id="UP000038045">
    <property type="component" value="Unplaced"/>
</dbReference>
<name>A0A0N4Z0T3_PARTI</name>
<dbReference type="STRING" id="131310.A0A0N4Z0T3"/>
<evidence type="ECO:0000313" key="2">
    <source>
        <dbReference type="Proteomes" id="UP000038045"/>
    </source>
</evidence>
<reference evidence="3" key="1">
    <citation type="submission" date="2017-02" db="UniProtKB">
        <authorList>
            <consortium name="WormBaseParasite"/>
        </authorList>
    </citation>
    <scope>IDENTIFICATION</scope>
</reference>
<dbReference type="InterPro" id="IPR050868">
    <property type="entry name" value="ELMO_domain-containing"/>
</dbReference>
<evidence type="ECO:0000259" key="1">
    <source>
        <dbReference type="PROSITE" id="PS51335"/>
    </source>
</evidence>
<keyword evidence="2" id="KW-1185">Reference proteome</keyword>
<organism evidence="2 3">
    <name type="scientific">Parastrongyloides trichosuri</name>
    <name type="common">Possum-specific nematode worm</name>
    <dbReference type="NCBI Taxonomy" id="131310"/>
    <lineage>
        <taxon>Eukaryota</taxon>
        <taxon>Metazoa</taxon>
        <taxon>Ecdysozoa</taxon>
        <taxon>Nematoda</taxon>
        <taxon>Chromadorea</taxon>
        <taxon>Rhabditida</taxon>
        <taxon>Tylenchina</taxon>
        <taxon>Panagrolaimomorpha</taxon>
        <taxon>Strongyloidoidea</taxon>
        <taxon>Strongyloididae</taxon>
        <taxon>Parastrongyloides</taxon>
    </lineage>
</organism>
<accession>A0A0N4Z0T3</accession>
<feature type="domain" description="ELMO" evidence="1">
    <location>
        <begin position="138"/>
        <end position="297"/>
    </location>
</feature>
<dbReference type="Pfam" id="PF04727">
    <property type="entry name" value="ELMO_CED12"/>
    <property type="match status" value="1"/>
</dbReference>